<keyword evidence="20" id="KW-0414">Isoprene biosynthesis</keyword>
<evidence type="ECO:0000256" key="24">
    <source>
        <dbReference type="ARBA" id="ARBA00032448"/>
    </source>
</evidence>
<evidence type="ECO:0000256" key="2">
    <source>
        <dbReference type="ARBA" id="ARBA00004496"/>
    </source>
</evidence>
<evidence type="ECO:0000256" key="26">
    <source>
        <dbReference type="ARBA" id="ARBA00033740"/>
    </source>
</evidence>
<evidence type="ECO:0000256" key="1">
    <source>
        <dbReference type="ARBA" id="ARBA00001946"/>
    </source>
</evidence>
<dbReference type="GO" id="GO:0006695">
    <property type="term" value="P:cholesterol biosynthetic process"/>
    <property type="evidence" value="ECO:0007669"/>
    <property type="project" value="UniProtKB-KW"/>
</dbReference>
<dbReference type="EC" id="2.5.1.1" evidence="7"/>
<evidence type="ECO:0000256" key="8">
    <source>
        <dbReference type="ARBA" id="ARBA00022490"/>
    </source>
</evidence>
<evidence type="ECO:0000256" key="6">
    <source>
        <dbReference type="ARBA" id="ARBA00012439"/>
    </source>
</evidence>
<evidence type="ECO:0000256" key="30">
    <source>
        <dbReference type="ARBA" id="ARBA00053104"/>
    </source>
</evidence>
<evidence type="ECO:0000256" key="18">
    <source>
        <dbReference type="ARBA" id="ARBA00023166"/>
    </source>
</evidence>
<dbReference type="CDD" id="cd00685">
    <property type="entry name" value="Trans_IPPS_HT"/>
    <property type="match status" value="2"/>
</dbReference>
<keyword evidence="16" id="KW-0007">Acetylation</keyword>
<evidence type="ECO:0000256" key="9">
    <source>
        <dbReference type="ARBA" id="ARBA00022516"/>
    </source>
</evidence>
<evidence type="ECO:0000256" key="16">
    <source>
        <dbReference type="ARBA" id="ARBA00022990"/>
    </source>
</evidence>
<evidence type="ECO:0000256" key="11">
    <source>
        <dbReference type="ARBA" id="ARBA00022679"/>
    </source>
</evidence>
<dbReference type="InterPro" id="IPR033749">
    <property type="entry name" value="Polyprenyl_synt_CS"/>
</dbReference>
<dbReference type="PANTHER" id="PTHR11525:SF0">
    <property type="entry name" value="FARNESYL PYROPHOSPHATE SYNTHASE"/>
    <property type="match status" value="1"/>
</dbReference>
<gene>
    <name evidence="31" type="ORF">PLXY2_LOCUS8063</name>
</gene>
<evidence type="ECO:0000256" key="15">
    <source>
        <dbReference type="ARBA" id="ARBA00022955"/>
    </source>
</evidence>
<evidence type="ECO:0000256" key="14">
    <source>
        <dbReference type="ARBA" id="ARBA00022842"/>
    </source>
</evidence>
<keyword evidence="11" id="KW-0808">Transferase</keyword>
<dbReference type="GO" id="GO:0046872">
    <property type="term" value="F:metal ion binding"/>
    <property type="evidence" value="ECO:0007669"/>
    <property type="project" value="UniProtKB-KW"/>
</dbReference>
<evidence type="ECO:0000256" key="21">
    <source>
        <dbReference type="ARBA" id="ARBA00023278"/>
    </source>
</evidence>
<evidence type="ECO:0000256" key="22">
    <source>
        <dbReference type="ARBA" id="ARBA00032380"/>
    </source>
</evidence>
<dbReference type="GO" id="GO:0045337">
    <property type="term" value="P:farnesyl diphosphate biosynthetic process"/>
    <property type="evidence" value="ECO:0007669"/>
    <property type="project" value="TreeGrafter"/>
</dbReference>
<organism evidence="31 32">
    <name type="scientific">Plutella xylostella</name>
    <name type="common">Diamondback moth</name>
    <name type="synonym">Plutella maculipennis</name>
    <dbReference type="NCBI Taxonomy" id="51655"/>
    <lineage>
        <taxon>Eukaryota</taxon>
        <taxon>Metazoa</taxon>
        <taxon>Ecdysozoa</taxon>
        <taxon>Arthropoda</taxon>
        <taxon>Hexapoda</taxon>
        <taxon>Insecta</taxon>
        <taxon>Pterygota</taxon>
        <taxon>Neoptera</taxon>
        <taxon>Endopterygota</taxon>
        <taxon>Lepidoptera</taxon>
        <taxon>Glossata</taxon>
        <taxon>Ditrysia</taxon>
        <taxon>Yponomeutoidea</taxon>
        <taxon>Plutellidae</taxon>
        <taxon>Plutella</taxon>
    </lineage>
</organism>
<evidence type="ECO:0000256" key="10">
    <source>
        <dbReference type="ARBA" id="ARBA00022548"/>
    </source>
</evidence>
<dbReference type="InterPro" id="IPR008949">
    <property type="entry name" value="Isoprenoid_synthase_dom_sf"/>
</dbReference>
<keyword evidence="9" id="KW-0444">Lipid biosynthesis</keyword>
<evidence type="ECO:0000256" key="5">
    <source>
        <dbReference type="ARBA" id="ARBA00006706"/>
    </source>
</evidence>
<comment type="pathway">
    <text evidence="4">Isoprenoid biosynthesis; farnesyl diphosphate biosynthesis; farnesyl diphosphate from geranyl diphosphate and isopentenyl diphosphate: step 1/1.</text>
</comment>
<comment type="cofactor">
    <cofactor evidence="1">
        <name>Mg(2+)</name>
        <dbReference type="ChEBI" id="CHEBI:18420"/>
    </cofactor>
</comment>
<keyword evidence="17" id="KW-0443">Lipid metabolism</keyword>
<keyword evidence="21" id="KW-0379">Hydroxylation</keyword>
<evidence type="ECO:0000256" key="7">
    <source>
        <dbReference type="ARBA" id="ARBA00012833"/>
    </source>
</evidence>
<accession>A0A8S4F688</accession>
<evidence type="ECO:0000256" key="20">
    <source>
        <dbReference type="ARBA" id="ARBA00023229"/>
    </source>
</evidence>
<evidence type="ECO:0000256" key="19">
    <source>
        <dbReference type="ARBA" id="ARBA00023221"/>
    </source>
</evidence>
<dbReference type="SFLD" id="SFLDG01017">
    <property type="entry name" value="Polyprenyl_Transferase_Like"/>
    <property type="match status" value="1"/>
</dbReference>
<proteinExistence type="inferred from homology"/>
<evidence type="ECO:0000256" key="28">
    <source>
        <dbReference type="ARBA" id="ARBA00049291"/>
    </source>
</evidence>
<dbReference type="Pfam" id="PF00348">
    <property type="entry name" value="polyprenyl_synt"/>
    <property type="match status" value="2"/>
</dbReference>
<comment type="pathway">
    <text evidence="26">Pheromone biosynthesis.</text>
</comment>
<dbReference type="PANTHER" id="PTHR11525">
    <property type="entry name" value="FARNESYL-PYROPHOSPHATE SYNTHETASE"/>
    <property type="match status" value="1"/>
</dbReference>
<dbReference type="InterPro" id="IPR000092">
    <property type="entry name" value="Polyprenyl_synt"/>
</dbReference>
<dbReference type="PROSITE" id="PS00723">
    <property type="entry name" value="POLYPRENYL_SYNTHASE_1"/>
    <property type="match status" value="1"/>
</dbReference>
<keyword evidence="10" id="KW-0153">Cholesterol metabolism</keyword>
<comment type="caution">
    <text evidence="31">The sequence shown here is derived from an EMBL/GenBank/DDBJ whole genome shotgun (WGS) entry which is preliminary data.</text>
</comment>
<keyword evidence="19" id="KW-0753">Steroid metabolism</keyword>
<keyword evidence="32" id="KW-1185">Reference proteome</keyword>
<dbReference type="GO" id="GO:0004161">
    <property type="term" value="F:dimethylallyltranstransferase activity"/>
    <property type="evidence" value="ECO:0007669"/>
    <property type="project" value="UniProtKB-EC"/>
</dbReference>
<evidence type="ECO:0000256" key="4">
    <source>
        <dbReference type="ARBA" id="ARBA00005035"/>
    </source>
</evidence>
<evidence type="ECO:0000256" key="17">
    <source>
        <dbReference type="ARBA" id="ARBA00023098"/>
    </source>
</evidence>
<dbReference type="EMBL" id="CAJHNJ030000029">
    <property type="protein sequence ID" value="CAG9123896.1"/>
    <property type="molecule type" value="Genomic_DNA"/>
</dbReference>
<keyword evidence="18" id="KW-1207">Sterol metabolism</keyword>
<dbReference type="Gene3D" id="1.10.600.10">
    <property type="entry name" value="Farnesyl Diphosphate Synthase"/>
    <property type="match status" value="2"/>
</dbReference>
<reference evidence="31" key="1">
    <citation type="submission" date="2020-11" db="EMBL/GenBank/DDBJ databases">
        <authorList>
            <person name="Whiteford S."/>
        </authorList>
    </citation>
    <scope>NUCLEOTIDE SEQUENCE</scope>
</reference>
<keyword evidence="15" id="KW-0752">Steroid biosynthesis</keyword>
<evidence type="ECO:0000256" key="12">
    <source>
        <dbReference type="ARBA" id="ARBA00022723"/>
    </source>
</evidence>
<keyword evidence="13" id="KW-0152">Cholesterol biosynthesis</keyword>
<evidence type="ECO:0000256" key="29">
    <source>
        <dbReference type="ARBA" id="ARBA00049399"/>
    </source>
</evidence>
<dbReference type="AlphaFoldDB" id="A0A8S4F688"/>
<dbReference type="Proteomes" id="UP000653454">
    <property type="component" value="Unassembled WGS sequence"/>
</dbReference>
<dbReference type="FunFam" id="1.10.600.10:FF:000021">
    <property type="entry name" value="Farnesyl pyrophosphate synthase"/>
    <property type="match status" value="1"/>
</dbReference>
<keyword evidence="12" id="KW-0479">Metal-binding</keyword>
<evidence type="ECO:0000256" key="3">
    <source>
        <dbReference type="ARBA" id="ARBA00004932"/>
    </source>
</evidence>
<comment type="similarity">
    <text evidence="5">Belongs to the FPP/GGPP synthase family.</text>
</comment>
<comment type="pathway">
    <text evidence="3">Isoprenoid biosynthesis; geranyl diphosphate biosynthesis; geranyl diphosphate from dimethylallyl diphosphate and isopentenyl diphosphate: step 1/1.</text>
</comment>
<keyword evidence="14" id="KW-0460">Magnesium</keyword>
<dbReference type="GO" id="GO:0005759">
    <property type="term" value="C:mitochondrial matrix"/>
    <property type="evidence" value="ECO:0007669"/>
    <property type="project" value="UniProtKB-ARBA"/>
</dbReference>
<comment type="catalytic activity">
    <reaction evidence="28">
        <text>isopentenyl diphosphate + dimethylallyl diphosphate = (2E)-geranyl diphosphate + diphosphate</text>
        <dbReference type="Rhea" id="RHEA:22408"/>
        <dbReference type="ChEBI" id="CHEBI:33019"/>
        <dbReference type="ChEBI" id="CHEBI:57623"/>
        <dbReference type="ChEBI" id="CHEBI:58057"/>
        <dbReference type="ChEBI" id="CHEBI:128769"/>
        <dbReference type="EC" id="2.5.1.1"/>
    </reaction>
</comment>
<evidence type="ECO:0000256" key="23">
    <source>
        <dbReference type="ARBA" id="ARBA00032424"/>
    </source>
</evidence>
<evidence type="ECO:0000256" key="27">
    <source>
        <dbReference type="ARBA" id="ARBA00034546"/>
    </source>
</evidence>
<dbReference type="SFLD" id="SFLDS00005">
    <property type="entry name" value="Isoprenoid_Synthase_Type_I"/>
    <property type="match status" value="1"/>
</dbReference>
<dbReference type="FunFam" id="1.10.600.10:FF:000052">
    <property type="entry name" value="Farnesyl pyrophosphate synthase"/>
    <property type="match status" value="1"/>
</dbReference>
<dbReference type="SUPFAM" id="SSF48576">
    <property type="entry name" value="Terpenoid synthases"/>
    <property type="match status" value="2"/>
</dbReference>
<protein>
    <recommendedName>
        <fullName evidence="27">Farnesyl pyrophosphate synthase</fullName>
        <ecNumber evidence="7">2.5.1.1</ecNumber>
        <ecNumber evidence="6">2.5.1.10</ecNumber>
    </recommendedName>
    <alternativeName>
        <fullName evidence="25">(2E,6E)-farnesyl diphosphate synthase</fullName>
    </alternativeName>
    <alternativeName>
        <fullName evidence="24">Dimethylallyltranstransferase</fullName>
    </alternativeName>
    <alternativeName>
        <fullName evidence="23">Farnesyl diphosphate synthase</fullName>
    </alternativeName>
    <alternativeName>
        <fullName evidence="22">Geranyltranstransferase</fullName>
    </alternativeName>
</protein>
<dbReference type="EC" id="2.5.1.10" evidence="6"/>
<evidence type="ECO:0000313" key="31">
    <source>
        <dbReference type="EMBL" id="CAG9123896.1"/>
    </source>
</evidence>
<comment type="catalytic activity">
    <reaction evidence="29">
        <text>isopentenyl diphosphate + (2E)-geranyl diphosphate = (2E,6E)-farnesyl diphosphate + diphosphate</text>
        <dbReference type="Rhea" id="RHEA:19361"/>
        <dbReference type="ChEBI" id="CHEBI:33019"/>
        <dbReference type="ChEBI" id="CHEBI:58057"/>
        <dbReference type="ChEBI" id="CHEBI:128769"/>
        <dbReference type="ChEBI" id="CHEBI:175763"/>
        <dbReference type="EC" id="2.5.1.10"/>
    </reaction>
</comment>
<comment type="subcellular location">
    <subcellularLocation>
        <location evidence="2">Cytoplasm</location>
    </subcellularLocation>
</comment>
<dbReference type="PROSITE" id="PS00444">
    <property type="entry name" value="POLYPRENYL_SYNTHASE_2"/>
    <property type="match status" value="2"/>
</dbReference>
<sequence length="783" mass="89599">MFSTRKSVERIVQGYKNEIRRQISKTTSVTNSDAMAPRLDQAMQDEAIPKKLLNLQKYHRFLSTLNSQQLPLAAQGLAVSKDQGREFMAVFPDIVRDLTETGKHYDVPEASKWLAKLLQYNVPNGKKNRGLATVLAYKMLEKKENLTPENIHLANIMGWCIEMFHTHQLLLNDIMEGREMRRGAPCWYTRADVGLGGINDAILVQAAMHSTLKRNFSDKPYYKNVLEMFNEMLLKSSIGHYLEKSLARTERPDLTQFTMDKYVAISKYRTAYYTFQMPVSLALLMSGVDDPETHRQAKTILLEMGQFFQIQDDFLNCFGDPSATGKEGTDIQDGKCTWLAVVAMQRANAAQKQVLLDHYGSAKPEDVAVIKSLYEELQLPHTYSVYEEATYDLLRTQIQQVTRGLPHDLFFKILDNIFRRNIVSAQPNITLATNVSIESPSKKEKDLFVDMLPTVVDSVVYSQKFTQVPEVASWVKKVLEYNLHGGKLNRGLSTVFAYKMLEKPENITEDSLQQARIMGWCVELFQAYLLVLDDIMDGSSTRRGVPCWYRRPDVGLGAINDSIFIQSSLYQLLKTFFTGKPYYTDVMNLFNESLMNTSIGQHLDFIMAHRNKNDYTLFTMERYNAIVKYKTAYYSYKLPVSLGLYLTNNADYNAHKQTEEICLEIGRFFQIQDDYIDCYSDESVSGKAGTDIQEGKCSWLAVSALQRCNSAQRVVFETCYGSKEPAHVERIKQLYNQLELPKVYKEEEQATYDTIMSKISSLPGSLSPPLFTKLIDMIHNRKV</sequence>
<evidence type="ECO:0000256" key="25">
    <source>
        <dbReference type="ARBA" id="ARBA00032873"/>
    </source>
</evidence>
<evidence type="ECO:0000313" key="32">
    <source>
        <dbReference type="Proteomes" id="UP000653454"/>
    </source>
</evidence>
<name>A0A8S4F688_PLUXY</name>
<dbReference type="GO" id="GO:0042811">
    <property type="term" value="P:pheromone biosynthetic process"/>
    <property type="evidence" value="ECO:0007669"/>
    <property type="project" value="UniProtKB-ARBA"/>
</dbReference>
<dbReference type="GO" id="GO:0004337">
    <property type="term" value="F:(2E,6E)-farnesyl diphosphate synthase activity"/>
    <property type="evidence" value="ECO:0007669"/>
    <property type="project" value="UniProtKB-EC"/>
</dbReference>
<keyword evidence="8" id="KW-0963">Cytoplasm</keyword>
<dbReference type="GO" id="GO:0005777">
    <property type="term" value="C:peroxisome"/>
    <property type="evidence" value="ECO:0007669"/>
    <property type="project" value="UniProtKB-ARBA"/>
</dbReference>
<evidence type="ECO:0000256" key="13">
    <source>
        <dbReference type="ARBA" id="ARBA00022778"/>
    </source>
</evidence>
<dbReference type="InterPro" id="IPR039702">
    <property type="entry name" value="FPS1-like"/>
</dbReference>
<comment type="function">
    <text evidence="30">Key enzyme in isoprenoid biosynthesis which catalyzes the formation of farnesyl diphosphate (FPP), a precursor for several classes of essential metabolites including sterols, dolichols, carotenoids, and ubiquinones. FPP also serves as substrate for protein farnesylation and geranylgeranylation. Catalyzes the sequential condensation of isopentenyl pyrophosphate with the allylic pyrophosphates, dimethylallyl pyrophosphate, and then with the resultant geranylpyrophosphate to the ultimate product farnesyl pyrophosphate.</text>
</comment>
<keyword evidence="13" id="KW-0756">Sterol biosynthesis</keyword>